<accession>A0A9D4A8G1</accession>
<proteinExistence type="predicted"/>
<keyword evidence="2" id="KW-1185">Reference proteome</keyword>
<evidence type="ECO:0000313" key="1">
    <source>
        <dbReference type="EMBL" id="KAH1096604.1"/>
    </source>
</evidence>
<dbReference type="EMBL" id="JAIQCV010000005">
    <property type="protein sequence ID" value="KAH1096604.1"/>
    <property type="molecule type" value="Genomic_DNA"/>
</dbReference>
<protein>
    <recommendedName>
        <fullName evidence="3">Reverse transcriptase</fullName>
    </recommendedName>
</protein>
<reference evidence="1 2" key="1">
    <citation type="journal article" date="2021" name="Plant Biotechnol. J.">
        <title>Multi-omics assisted identification of the key and species-specific regulatory components of drought-tolerant mechanisms in Gossypium stocksii.</title>
        <authorList>
            <person name="Yu D."/>
            <person name="Ke L."/>
            <person name="Zhang D."/>
            <person name="Wu Y."/>
            <person name="Sun Y."/>
            <person name="Mei J."/>
            <person name="Sun J."/>
            <person name="Sun Y."/>
        </authorList>
    </citation>
    <scope>NUCLEOTIDE SEQUENCE [LARGE SCALE GENOMIC DNA]</scope>
    <source>
        <strain evidence="2">cv. E1</strain>
        <tissue evidence="1">Leaf</tissue>
    </source>
</reference>
<gene>
    <name evidence="1" type="ORF">J1N35_013525</name>
</gene>
<dbReference type="OrthoDB" id="1936608at2759"/>
<dbReference type="PANTHER" id="PTHR33116:SF86">
    <property type="entry name" value="REVERSE TRANSCRIPTASE DOMAIN-CONTAINING PROTEIN"/>
    <property type="match status" value="1"/>
</dbReference>
<evidence type="ECO:0000313" key="2">
    <source>
        <dbReference type="Proteomes" id="UP000828251"/>
    </source>
</evidence>
<sequence length="241" mass="27518">MRLASQERRISGAKVCRSALPITHLMFADDCILFGEVSNREIGMLKSILEEYESCSGQCVNSEKSTVFFSSNVNDHDKNMVFQFLNVRCSTNPEQYLGLPSLAGRKKKLAFQNLKDRLKQKINNWSLRHISQGGRESIWAAKGLLLKGLGWRIGNGKHVSIWDDAWIPGNKEFRIQNSNVNMNISKVADLIDVTNRKWNSELIYNTFSMQDAEKILCIHLSSFEHDDFVIWRGEPTGEYSV</sequence>
<name>A0A9D4A8G1_9ROSI</name>
<organism evidence="1 2">
    <name type="scientific">Gossypium stocksii</name>
    <dbReference type="NCBI Taxonomy" id="47602"/>
    <lineage>
        <taxon>Eukaryota</taxon>
        <taxon>Viridiplantae</taxon>
        <taxon>Streptophyta</taxon>
        <taxon>Embryophyta</taxon>
        <taxon>Tracheophyta</taxon>
        <taxon>Spermatophyta</taxon>
        <taxon>Magnoliopsida</taxon>
        <taxon>eudicotyledons</taxon>
        <taxon>Gunneridae</taxon>
        <taxon>Pentapetalae</taxon>
        <taxon>rosids</taxon>
        <taxon>malvids</taxon>
        <taxon>Malvales</taxon>
        <taxon>Malvaceae</taxon>
        <taxon>Malvoideae</taxon>
        <taxon>Gossypium</taxon>
    </lineage>
</organism>
<evidence type="ECO:0008006" key="3">
    <source>
        <dbReference type="Google" id="ProtNLM"/>
    </source>
</evidence>
<dbReference type="PANTHER" id="PTHR33116">
    <property type="entry name" value="REVERSE TRANSCRIPTASE ZINC-BINDING DOMAIN-CONTAINING PROTEIN-RELATED-RELATED"/>
    <property type="match status" value="1"/>
</dbReference>
<dbReference type="Proteomes" id="UP000828251">
    <property type="component" value="Unassembled WGS sequence"/>
</dbReference>
<dbReference type="AlphaFoldDB" id="A0A9D4A8G1"/>
<comment type="caution">
    <text evidence="1">The sequence shown here is derived from an EMBL/GenBank/DDBJ whole genome shotgun (WGS) entry which is preliminary data.</text>
</comment>